<reference evidence="3" key="1">
    <citation type="journal article" date="2019" name="Int. J. Syst. Evol. Microbiol.">
        <title>The Global Catalogue of Microorganisms (GCM) 10K type strain sequencing project: providing services to taxonomists for standard genome sequencing and annotation.</title>
        <authorList>
            <consortium name="The Broad Institute Genomics Platform"/>
            <consortium name="The Broad Institute Genome Sequencing Center for Infectious Disease"/>
            <person name="Wu L."/>
            <person name="Ma J."/>
        </authorList>
    </citation>
    <scope>NUCLEOTIDE SEQUENCE [LARGE SCALE GENOMIC DNA]</scope>
    <source>
        <strain evidence="3">JCM 17986</strain>
    </source>
</reference>
<comment type="caution">
    <text evidence="2">The sequence shown here is derived from an EMBL/GenBank/DDBJ whole genome shotgun (WGS) entry which is preliminary data.</text>
</comment>
<accession>A0ABP9IG51</accession>
<dbReference type="Proteomes" id="UP001500466">
    <property type="component" value="Unassembled WGS sequence"/>
</dbReference>
<protein>
    <submittedName>
        <fullName evidence="2">Uncharacterized protein</fullName>
    </submittedName>
</protein>
<feature type="region of interest" description="Disordered" evidence="1">
    <location>
        <begin position="260"/>
        <end position="317"/>
    </location>
</feature>
<evidence type="ECO:0000313" key="3">
    <source>
        <dbReference type="Proteomes" id="UP001500466"/>
    </source>
</evidence>
<sequence length="564" mass="61486">MPVAELARVAPELAGMVGAEFGGDGVPPTSTSLVHVDAYAAVVHRVAAEFEQGRLGNNAHVLLGTRTALTPHVALALDGWAWRNGQPPLGDVPAGHRLARVPSAVLDETLAERAFTLRDAARARADELAVVLAAVLRRPAMGFSLRIADTGGDPVALLWGLFDLVTVPLPGPLTFSTFETSDDTGRPRFVIVPRWPSQLWSGRHRIDPNSEARTDVFRAAADYMVQRYVEADWDTMYPLLTGLQGLRRYAPYDRAAEIRDRFAPRGGTAPPRLSRRDDPPRDLLGNPVEQRADDAAVEAAVGAAEREAVDEAAAEHGALAEAAVETAAEAPPDAAPDDAFDAAVEAESYPEPTATDLEPEAFPATRPGPAPALPERPEEPPPSAGMADRVWWTRRGVYEEDVEALEFAVAQIADGGADRAVAFVEDVVALVAALELADVRLLPYVAAQLPHRFDDAPAWTVRERRAVRYALARPDRYGARLAEADVARDVVRTLLDRLARVVLSLEKDPAVPLRVLARDMLGDRRKLPPYPLLDDVLRHSSWEHLYYQELGRRWAELHPVDSVE</sequence>
<name>A0ABP9IG51_9ACTN</name>
<keyword evidence="3" id="KW-1185">Reference proteome</keyword>
<proteinExistence type="predicted"/>
<evidence type="ECO:0000256" key="1">
    <source>
        <dbReference type="SAM" id="MobiDB-lite"/>
    </source>
</evidence>
<feature type="region of interest" description="Disordered" evidence="1">
    <location>
        <begin position="346"/>
        <end position="386"/>
    </location>
</feature>
<dbReference type="EMBL" id="BAABHS010000065">
    <property type="protein sequence ID" value="GAA4997052.1"/>
    <property type="molecule type" value="Genomic_DNA"/>
</dbReference>
<organism evidence="2 3">
    <name type="scientific">Yinghuangia aomiensis</name>
    <dbReference type="NCBI Taxonomy" id="676205"/>
    <lineage>
        <taxon>Bacteria</taxon>
        <taxon>Bacillati</taxon>
        <taxon>Actinomycetota</taxon>
        <taxon>Actinomycetes</taxon>
        <taxon>Kitasatosporales</taxon>
        <taxon>Streptomycetaceae</taxon>
        <taxon>Yinghuangia</taxon>
    </lineage>
</organism>
<evidence type="ECO:0000313" key="2">
    <source>
        <dbReference type="EMBL" id="GAA4997052.1"/>
    </source>
</evidence>
<gene>
    <name evidence="2" type="ORF">GCM10023205_82900</name>
</gene>